<protein>
    <submittedName>
        <fullName evidence="2">DUF3810 family protein</fullName>
    </submittedName>
</protein>
<keyword evidence="1" id="KW-0812">Transmembrane</keyword>
<reference evidence="2 3" key="1">
    <citation type="submission" date="2018-10" db="EMBL/GenBank/DDBJ databases">
        <authorList>
            <person name="Chen X."/>
        </authorList>
    </citation>
    <scope>NUCLEOTIDE SEQUENCE [LARGE SCALE GENOMIC DNA]</scope>
    <source>
        <strain evidence="2 3">YIM 102668</strain>
    </source>
</reference>
<dbReference type="OrthoDB" id="1048788at2"/>
<keyword evidence="1" id="KW-1133">Transmembrane helix</keyword>
<dbReference type="Proteomes" id="UP000275348">
    <property type="component" value="Unassembled WGS sequence"/>
</dbReference>
<feature type="transmembrane region" description="Helical" evidence="1">
    <location>
        <begin position="53"/>
        <end position="74"/>
    </location>
</feature>
<evidence type="ECO:0000313" key="2">
    <source>
        <dbReference type="EMBL" id="RLZ09770.1"/>
    </source>
</evidence>
<evidence type="ECO:0000256" key="1">
    <source>
        <dbReference type="SAM" id="Phobius"/>
    </source>
</evidence>
<organism evidence="2 3">
    <name type="scientific">Faecalibacter macacae</name>
    <dbReference type="NCBI Taxonomy" id="1859289"/>
    <lineage>
        <taxon>Bacteria</taxon>
        <taxon>Pseudomonadati</taxon>
        <taxon>Bacteroidota</taxon>
        <taxon>Flavobacteriia</taxon>
        <taxon>Flavobacteriales</taxon>
        <taxon>Weeksellaceae</taxon>
        <taxon>Faecalibacter</taxon>
    </lineage>
</organism>
<gene>
    <name evidence="2" type="ORF">EAH69_08260</name>
</gene>
<proteinExistence type="predicted"/>
<evidence type="ECO:0000313" key="3">
    <source>
        <dbReference type="Proteomes" id="UP000275348"/>
    </source>
</evidence>
<dbReference type="AlphaFoldDB" id="A0A3L9M9L7"/>
<keyword evidence="3" id="KW-1185">Reference proteome</keyword>
<dbReference type="InterPro" id="IPR024294">
    <property type="entry name" value="DUF3810"/>
</dbReference>
<dbReference type="EMBL" id="RDOJ01000009">
    <property type="protein sequence ID" value="RLZ09770.1"/>
    <property type="molecule type" value="Genomic_DNA"/>
</dbReference>
<dbReference type="Pfam" id="PF12725">
    <property type="entry name" value="DUF3810"/>
    <property type="match status" value="1"/>
</dbReference>
<comment type="caution">
    <text evidence="2">The sequence shown here is derived from an EMBL/GenBank/DDBJ whole genome shotgun (WGS) entry which is preliminary data.</text>
</comment>
<keyword evidence="1" id="KW-0472">Membrane</keyword>
<name>A0A3L9M9L7_9FLAO</name>
<accession>A0A3L9M9L7</accession>
<sequence>MLKNWSNWIVLFFIQFFGWKFLFKNEHFVMFWYKNVTLTYNHIVYYFSSKFNIPFGEILYVLFGVFLIYIIINLFNKKSYLKKNSLLFKVLFYLQLVYNSLWGIVNYKNNFTFNYTNLKIEVKDLKVLYYNSLDKIKILRYELGADDKKAIDFIYNNDIYLKDIERNLKNLQNESWVNHFNIPKNLIVKESFFSSILNQFGVLGYYNPFTVESNVNKYNSDLKTPFTTSHEIAHQIGFATENEANFIAYYLGVNSEIKEVQYAANFKTTFSLLNAIYSQDSIFVKNEIENLPLGIKTDRDAEIKYYKQYEGKLNDLFSRLNNQFLKVNNQEGVVSYSKYITLVYLYNLEQNKKANQH</sequence>
<feature type="transmembrane region" description="Helical" evidence="1">
    <location>
        <begin position="86"/>
        <end position="105"/>
    </location>
</feature>
<feature type="transmembrane region" description="Helical" evidence="1">
    <location>
        <begin position="6"/>
        <end position="23"/>
    </location>
</feature>